<dbReference type="InterPro" id="IPR010239">
    <property type="entry name" value="CHP02001"/>
</dbReference>
<accession>A0ABV7T8L8</accession>
<proteinExistence type="predicted"/>
<evidence type="ECO:0000256" key="1">
    <source>
        <dbReference type="SAM" id="SignalP"/>
    </source>
</evidence>
<dbReference type="RefSeq" id="WP_386365417.1">
    <property type="nucleotide sequence ID" value="NZ_JBHRXZ010000022.1"/>
</dbReference>
<comment type="caution">
    <text evidence="2">The sequence shown here is derived from an EMBL/GenBank/DDBJ whole genome shotgun (WGS) entry which is preliminary data.</text>
</comment>
<keyword evidence="1" id="KW-0732">Signal</keyword>
<dbReference type="Pfam" id="PF09694">
    <property type="entry name" value="Gcw_chp"/>
    <property type="match status" value="1"/>
</dbReference>
<feature type="signal peptide" evidence="1">
    <location>
        <begin position="1"/>
        <end position="21"/>
    </location>
</feature>
<feature type="chain" id="PRO_5046477177" evidence="1">
    <location>
        <begin position="22"/>
        <end position="240"/>
    </location>
</feature>
<reference evidence="3" key="1">
    <citation type="journal article" date="2019" name="Int. J. Syst. Evol. Microbiol.">
        <title>The Global Catalogue of Microorganisms (GCM) 10K type strain sequencing project: providing services to taxonomists for standard genome sequencing and annotation.</title>
        <authorList>
            <consortium name="The Broad Institute Genomics Platform"/>
            <consortium name="The Broad Institute Genome Sequencing Center for Infectious Disease"/>
            <person name="Wu L."/>
            <person name="Ma J."/>
        </authorList>
    </citation>
    <scope>NUCLEOTIDE SEQUENCE [LARGE SCALE GENOMIC DNA]</scope>
    <source>
        <strain evidence="3">KCTC 42447</strain>
    </source>
</reference>
<evidence type="ECO:0000313" key="2">
    <source>
        <dbReference type="EMBL" id="MFC3608670.1"/>
    </source>
</evidence>
<dbReference type="EMBL" id="JBHRXZ010000022">
    <property type="protein sequence ID" value="MFC3608670.1"/>
    <property type="molecule type" value="Genomic_DNA"/>
</dbReference>
<dbReference type="Proteomes" id="UP001595630">
    <property type="component" value="Unassembled WGS sequence"/>
</dbReference>
<protein>
    <submittedName>
        <fullName evidence="2">TorF family putative porin</fullName>
    </submittedName>
</protein>
<name>A0ABV7T8L8_9GAMM</name>
<sequence length="240" mass="26846">MFSRQRMLAILVSLAATTAEAQMMARDLGSFELQMGTIPGRSMAQGLVQPASHGAFHGGLDLNHASGWYFGQWQPATGFADGTLLELNSYLGYARPFAERPGYEVGVIRYTFPDLRAIDRHAFYGGLTLDRGRFGASVSHEPWRTDSTLLMDFDLSRYWGVDLSLKYSNHALAHPAHLPGGRTLSSFNDWSLNLSRHWRSMQMGMTYTGTDVSGTGCMAYAGHNEHCEDFFMLRFEKTLR</sequence>
<keyword evidence="3" id="KW-1185">Reference proteome</keyword>
<evidence type="ECO:0000313" key="3">
    <source>
        <dbReference type="Proteomes" id="UP001595630"/>
    </source>
</evidence>
<gene>
    <name evidence="2" type="ORF">ACFOMF_12850</name>
</gene>
<organism evidence="2 3">
    <name type="scientific">Stutzerimonas tarimensis</name>
    <dbReference type="NCBI Taxonomy" id="1507735"/>
    <lineage>
        <taxon>Bacteria</taxon>
        <taxon>Pseudomonadati</taxon>
        <taxon>Pseudomonadota</taxon>
        <taxon>Gammaproteobacteria</taxon>
        <taxon>Pseudomonadales</taxon>
        <taxon>Pseudomonadaceae</taxon>
        <taxon>Stutzerimonas</taxon>
    </lineage>
</organism>
<dbReference type="NCBIfam" id="TIGR02001">
    <property type="entry name" value="gcw_chp"/>
    <property type="match status" value="1"/>
</dbReference>